<evidence type="ECO:0000313" key="1">
    <source>
        <dbReference type="EMBL" id="KAA8476863.1"/>
    </source>
</evidence>
<dbReference type="Proteomes" id="UP000322918">
    <property type="component" value="Unassembled WGS sequence"/>
</dbReference>
<sequence>MRLSTAPVSGCLCGSVPGKVKHQQLKAHWQAKARIVGYDAGSPELINRQKRIAPGSLPVAGSNQAISFCHPNIP</sequence>
<gene>
    <name evidence="1" type="ORF">F1649_19505</name>
</gene>
<reference evidence="1 2" key="1">
    <citation type="submission" date="2019-09" db="EMBL/GenBank/DDBJ databases">
        <title>Pararcticibacter amylolyticus gen. nov., sp. nov., isolated from a rottenly hemp rope, and reclassification of Pedobacter tournemirensis as Pararcticibacter tournemirensis comb. nov.</title>
        <authorList>
            <person name="Cai Y."/>
        </authorList>
    </citation>
    <scope>NUCLEOTIDE SEQUENCE [LARGE SCALE GENOMIC DNA]</scope>
    <source>
        <strain evidence="1 2">TF5-37.2-LB10</strain>
    </source>
</reference>
<proteinExistence type="predicted"/>
<accession>A0A5M9GQ33</accession>
<protein>
    <submittedName>
        <fullName evidence="1">Uncharacterized protein</fullName>
    </submittedName>
</protein>
<keyword evidence="2" id="KW-1185">Reference proteome</keyword>
<dbReference type="EMBL" id="VWNE01000040">
    <property type="protein sequence ID" value="KAA8476863.1"/>
    <property type="molecule type" value="Genomic_DNA"/>
</dbReference>
<organism evidence="1 2">
    <name type="scientific">Arcticibacter tournemirensis</name>
    <dbReference type="NCBI Taxonomy" id="699437"/>
    <lineage>
        <taxon>Bacteria</taxon>
        <taxon>Pseudomonadati</taxon>
        <taxon>Bacteroidota</taxon>
        <taxon>Sphingobacteriia</taxon>
        <taxon>Sphingobacteriales</taxon>
        <taxon>Sphingobacteriaceae</taxon>
        <taxon>Arcticibacter</taxon>
    </lineage>
</organism>
<comment type="caution">
    <text evidence="1">The sequence shown here is derived from an EMBL/GenBank/DDBJ whole genome shotgun (WGS) entry which is preliminary data.</text>
</comment>
<dbReference type="RefSeq" id="WP_141814161.1">
    <property type="nucleotide sequence ID" value="NZ_VFPL01000001.1"/>
</dbReference>
<dbReference type="AlphaFoldDB" id="A0A5M9GQ33"/>
<evidence type="ECO:0000313" key="2">
    <source>
        <dbReference type="Proteomes" id="UP000322918"/>
    </source>
</evidence>
<name>A0A5M9GQ33_9SPHI</name>